<dbReference type="STRING" id="46835.A0A504YPK0"/>
<keyword evidence="7" id="KW-0206">Cytoskeleton</keyword>
<dbReference type="PANTHER" id="PTHR12114:SF4">
    <property type="entry name" value="GH23568P"/>
    <property type="match status" value="1"/>
</dbReference>
<dbReference type="GO" id="GO:0005737">
    <property type="term" value="C:cytoplasm"/>
    <property type="evidence" value="ECO:0007669"/>
    <property type="project" value="TreeGrafter"/>
</dbReference>
<keyword evidence="4" id="KW-0677">Repeat</keyword>
<comment type="caution">
    <text evidence="10">The sequence shown here is derived from an EMBL/GenBank/DDBJ whole genome shotgun (WGS) entry which is preliminary data.</text>
</comment>
<evidence type="ECO:0000259" key="9">
    <source>
        <dbReference type="PROSITE" id="PS50021"/>
    </source>
</evidence>
<keyword evidence="5" id="KW-0130">Cell adhesion</keyword>
<comment type="similarity">
    <text evidence="2">Belongs to the parvin family.</text>
</comment>
<dbReference type="PIRSF" id="PIRSF039131">
    <property type="entry name" value="Parvin"/>
    <property type="match status" value="1"/>
</dbReference>
<organism evidence="10 11">
    <name type="scientific">Fasciola gigantica</name>
    <name type="common">Giant liver fluke</name>
    <dbReference type="NCBI Taxonomy" id="46835"/>
    <lineage>
        <taxon>Eukaryota</taxon>
        <taxon>Metazoa</taxon>
        <taxon>Spiralia</taxon>
        <taxon>Lophotrochozoa</taxon>
        <taxon>Platyhelminthes</taxon>
        <taxon>Trematoda</taxon>
        <taxon>Digenea</taxon>
        <taxon>Plagiorchiida</taxon>
        <taxon>Echinostomata</taxon>
        <taxon>Echinostomatoidea</taxon>
        <taxon>Fasciolidae</taxon>
        <taxon>Fasciola</taxon>
    </lineage>
</organism>
<dbReference type="GO" id="GO:0015629">
    <property type="term" value="C:actin cytoskeleton"/>
    <property type="evidence" value="ECO:0007669"/>
    <property type="project" value="TreeGrafter"/>
</dbReference>
<dbReference type="Proteomes" id="UP000316759">
    <property type="component" value="Unassembled WGS sequence"/>
</dbReference>
<evidence type="ECO:0000313" key="10">
    <source>
        <dbReference type="EMBL" id="TPP62116.1"/>
    </source>
</evidence>
<proteinExistence type="inferred from homology"/>
<dbReference type="GO" id="GO:0005925">
    <property type="term" value="C:focal adhesion"/>
    <property type="evidence" value="ECO:0007669"/>
    <property type="project" value="TreeGrafter"/>
</dbReference>
<dbReference type="InterPro" id="IPR028433">
    <property type="entry name" value="Parvin"/>
</dbReference>
<evidence type="ECO:0000313" key="11">
    <source>
        <dbReference type="Proteomes" id="UP000316759"/>
    </source>
</evidence>
<dbReference type="GO" id="GO:0030036">
    <property type="term" value="P:actin cytoskeleton organization"/>
    <property type="evidence" value="ECO:0007669"/>
    <property type="project" value="InterPro"/>
</dbReference>
<dbReference type="GO" id="GO:0003779">
    <property type="term" value="F:actin binding"/>
    <property type="evidence" value="ECO:0007669"/>
    <property type="project" value="UniProtKB-KW"/>
</dbReference>
<dbReference type="GO" id="GO:0071963">
    <property type="term" value="P:establishment or maintenance of cell polarity regulating cell shape"/>
    <property type="evidence" value="ECO:0007669"/>
    <property type="project" value="TreeGrafter"/>
</dbReference>
<sequence length="366" mass="41460">MNSNSPDTGRRGLVSSGGVCPEARDFGFLNKLNTLSRARRRKQEADDLAEEARQAMEDPLHPAPFELSLDGFQLAEGEERSMIEPQSKEHPLVQETMRALVEWINMELVEDRILVRDLESDLYDGQVLQKLIEKLMGIKINHPEVSQTETGQRQRLKLVLDEINTALNLSSVWAAQHWSISAIFDRDLVAILRLLVALVRRFAPSVRLPRGVQMTVLVVRKLNGVLQHRRQTQPITDTDDYQVRLLTARGPEKLAAFQQTLLDFVNRHLGKVNLSVSNLETEMDDGVYFILLLGLLRGFFVPLHAYHITPVSHAQRLANLQLALQLAEDVEGISLGSGYADDVLRHDLKATLRLIYSLYARHKDDL</sequence>
<evidence type="ECO:0000256" key="3">
    <source>
        <dbReference type="ARBA" id="ARBA00022490"/>
    </source>
</evidence>
<feature type="domain" description="Calponin-homology (CH)" evidence="9">
    <location>
        <begin position="94"/>
        <end position="203"/>
    </location>
</feature>
<dbReference type="FunFam" id="1.10.418.10:FF:000011">
    <property type="entry name" value="Parvin, beta"/>
    <property type="match status" value="1"/>
</dbReference>
<dbReference type="OrthoDB" id="2099265at2759"/>
<protein>
    <submittedName>
        <fullName evidence="10">Alpha-parvin</fullName>
    </submittedName>
</protein>
<dbReference type="SMART" id="SM00033">
    <property type="entry name" value="CH"/>
    <property type="match status" value="2"/>
</dbReference>
<dbReference type="AlphaFoldDB" id="A0A504YPK0"/>
<keyword evidence="6" id="KW-0009">Actin-binding</keyword>
<dbReference type="PROSITE" id="PS50021">
    <property type="entry name" value="CH"/>
    <property type="match status" value="2"/>
</dbReference>
<dbReference type="EMBL" id="SUNJ01007291">
    <property type="protein sequence ID" value="TPP62116.1"/>
    <property type="molecule type" value="Genomic_DNA"/>
</dbReference>
<keyword evidence="3" id="KW-0963">Cytoplasm</keyword>
<keyword evidence="11" id="KW-1185">Reference proteome</keyword>
<accession>A0A504YPK0</accession>
<comment type="subcellular location">
    <subcellularLocation>
        <location evidence="1">Cytoplasm</location>
        <location evidence="1">Cytoskeleton</location>
    </subcellularLocation>
</comment>
<feature type="region of interest" description="Disordered" evidence="8">
    <location>
        <begin position="1"/>
        <end position="23"/>
    </location>
</feature>
<dbReference type="Gene3D" id="1.10.418.10">
    <property type="entry name" value="Calponin-like domain"/>
    <property type="match status" value="2"/>
</dbReference>
<dbReference type="GO" id="GO:0030031">
    <property type="term" value="P:cell projection assembly"/>
    <property type="evidence" value="ECO:0007669"/>
    <property type="project" value="TreeGrafter"/>
</dbReference>
<dbReference type="PANTHER" id="PTHR12114">
    <property type="entry name" value="PARVIN"/>
    <property type="match status" value="1"/>
</dbReference>
<reference evidence="10 11" key="1">
    <citation type="submission" date="2019-04" db="EMBL/GenBank/DDBJ databases">
        <title>Annotation for the trematode Fasciola gigantica.</title>
        <authorList>
            <person name="Choi Y.-J."/>
        </authorList>
    </citation>
    <scope>NUCLEOTIDE SEQUENCE [LARGE SCALE GENOMIC DNA]</scope>
    <source>
        <strain evidence="10">Uganda_cow_1</strain>
    </source>
</reference>
<dbReference type="GO" id="GO:0034446">
    <property type="term" value="P:substrate adhesion-dependent cell spreading"/>
    <property type="evidence" value="ECO:0007669"/>
    <property type="project" value="TreeGrafter"/>
</dbReference>
<dbReference type="Pfam" id="PF00307">
    <property type="entry name" value="CH"/>
    <property type="match status" value="2"/>
</dbReference>
<name>A0A504YPK0_FASGI</name>
<feature type="domain" description="Calponin-homology (CH)" evidence="9">
    <location>
        <begin position="255"/>
        <end position="363"/>
    </location>
</feature>
<gene>
    <name evidence="10" type="ORF">FGIG_07954</name>
</gene>
<evidence type="ECO:0000256" key="8">
    <source>
        <dbReference type="SAM" id="MobiDB-lite"/>
    </source>
</evidence>
<evidence type="ECO:0000256" key="5">
    <source>
        <dbReference type="ARBA" id="ARBA00022889"/>
    </source>
</evidence>
<evidence type="ECO:0000256" key="2">
    <source>
        <dbReference type="ARBA" id="ARBA00005666"/>
    </source>
</evidence>
<evidence type="ECO:0000256" key="6">
    <source>
        <dbReference type="ARBA" id="ARBA00023203"/>
    </source>
</evidence>
<dbReference type="InterPro" id="IPR001715">
    <property type="entry name" value="CH_dom"/>
</dbReference>
<evidence type="ECO:0000256" key="7">
    <source>
        <dbReference type="ARBA" id="ARBA00023212"/>
    </source>
</evidence>
<dbReference type="SUPFAM" id="SSF47576">
    <property type="entry name" value="Calponin-homology domain, CH-domain"/>
    <property type="match status" value="1"/>
</dbReference>
<evidence type="ECO:0000256" key="1">
    <source>
        <dbReference type="ARBA" id="ARBA00004245"/>
    </source>
</evidence>
<dbReference type="InterPro" id="IPR036872">
    <property type="entry name" value="CH_dom_sf"/>
</dbReference>
<evidence type="ECO:0000256" key="4">
    <source>
        <dbReference type="ARBA" id="ARBA00022737"/>
    </source>
</evidence>